<dbReference type="InterPro" id="IPR039426">
    <property type="entry name" value="TonB-dep_rcpt-like"/>
</dbReference>
<comment type="caution">
    <text evidence="14">The sequence shown here is derived from an EMBL/GenBank/DDBJ whole genome shotgun (WGS) entry which is preliminary data.</text>
</comment>
<dbReference type="GO" id="GO:0044718">
    <property type="term" value="P:siderophore transmembrane transport"/>
    <property type="evidence" value="ECO:0007669"/>
    <property type="project" value="TreeGrafter"/>
</dbReference>
<dbReference type="GO" id="GO:0015344">
    <property type="term" value="F:siderophore uptake transmembrane transporter activity"/>
    <property type="evidence" value="ECO:0007669"/>
    <property type="project" value="TreeGrafter"/>
</dbReference>
<evidence type="ECO:0000256" key="7">
    <source>
        <dbReference type="ARBA" id="ARBA00023136"/>
    </source>
</evidence>
<dbReference type="PANTHER" id="PTHR30069">
    <property type="entry name" value="TONB-DEPENDENT OUTER MEMBRANE RECEPTOR"/>
    <property type="match status" value="1"/>
</dbReference>
<evidence type="ECO:0000256" key="4">
    <source>
        <dbReference type="ARBA" id="ARBA00022692"/>
    </source>
</evidence>
<dbReference type="Proteomes" id="UP000245916">
    <property type="component" value="Unassembled WGS sequence"/>
</dbReference>
<evidence type="ECO:0000259" key="13">
    <source>
        <dbReference type="Pfam" id="PF07715"/>
    </source>
</evidence>
<evidence type="ECO:0000256" key="1">
    <source>
        <dbReference type="ARBA" id="ARBA00004571"/>
    </source>
</evidence>
<reference evidence="14 15" key="1">
    <citation type="submission" date="2018-05" db="EMBL/GenBank/DDBJ databases">
        <title>Genome of Sphingosinicella humi QZX222.</title>
        <authorList>
            <person name="Qiao Z."/>
            <person name="Wang G."/>
        </authorList>
    </citation>
    <scope>NUCLEOTIDE SEQUENCE [LARGE SCALE GENOMIC DNA]</scope>
    <source>
        <strain evidence="14 15">QZX222</strain>
    </source>
</reference>
<sequence length="622" mass="67175">MNPILLVTALAAQQSPPGADEDIVVTASREPVSRAEAGVSATLFDEQTLEALALPSTSDILRLAPGVSVSTSGPRGTQSQLRIRGAEANHTLLFVDGIRFNDPAAGNEARFELLTNDSLSRLEVVRGPQSALWGSEALGGVVALETADPLGATVLSALAEYGSHDSARASTQFAVRSGDGGLSGSAGWLKSDGIDSFGTGGERDGFENRSASAKVVFSPIDAHEIGVVGHWIEGESEFDGFDPLTFRRADTLDSTDNRLFAVRAWTRIEQGGWSLLADASYLDSANRNRLDEAPLNSTFGQRFTLGGQLSRTVGRHRLTAAVEHEAEDFRARDQSFFGATDQDRSRELTAFVGEWRADWSPVFATDVAVRHDSFSAFADATTLRAMALVRPAEDWTLHAAYGEGIAQPTFYDLYGFFPGSFVGNPTLLPERSKSFEAGVRWVEGAVSLSVTGFTGELENEIVDTFDPSSFLSSTANVDGKSRRRGVEVDGRYRLGWLTLGANYTYLDADERQVSGSASVREVRRPRHSANFIATGSLGALDVGASLAYVGKRQDTDFDLFPAERVTLSDYVLTSLNLGYRVTPSLQAYARVENAFDADYRDVVGYNTPGRTVYAGLRLYFGD</sequence>
<feature type="domain" description="TonB-dependent receptor plug" evidence="13">
    <location>
        <begin position="36"/>
        <end position="141"/>
    </location>
</feature>
<dbReference type="AlphaFoldDB" id="A0A2U2IYN9"/>
<protein>
    <recommendedName>
        <fullName evidence="16">TonB-dependent receptor</fullName>
    </recommendedName>
</protein>
<evidence type="ECO:0000313" key="15">
    <source>
        <dbReference type="Proteomes" id="UP000245916"/>
    </source>
</evidence>
<comment type="subcellular location">
    <subcellularLocation>
        <location evidence="1 10">Cell outer membrane</location>
        <topology evidence="1 10">Multi-pass membrane protein</topology>
    </subcellularLocation>
</comment>
<evidence type="ECO:0008006" key="16">
    <source>
        <dbReference type="Google" id="ProtNLM"/>
    </source>
</evidence>
<dbReference type="SUPFAM" id="SSF56935">
    <property type="entry name" value="Porins"/>
    <property type="match status" value="1"/>
</dbReference>
<proteinExistence type="inferred from homology"/>
<evidence type="ECO:0000256" key="2">
    <source>
        <dbReference type="ARBA" id="ARBA00022448"/>
    </source>
</evidence>
<dbReference type="PROSITE" id="PS52016">
    <property type="entry name" value="TONB_DEPENDENT_REC_3"/>
    <property type="match status" value="1"/>
</dbReference>
<keyword evidence="5" id="KW-0732">Signal</keyword>
<keyword evidence="6 11" id="KW-0798">TonB box</keyword>
<evidence type="ECO:0000256" key="5">
    <source>
        <dbReference type="ARBA" id="ARBA00022729"/>
    </source>
</evidence>
<dbReference type="CDD" id="cd01347">
    <property type="entry name" value="ligand_gated_channel"/>
    <property type="match status" value="1"/>
</dbReference>
<evidence type="ECO:0000256" key="3">
    <source>
        <dbReference type="ARBA" id="ARBA00022452"/>
    </source>
</evidence>
<evidence type="ECO:0000259" key="12">
    <source>
        <dbReference type="Pfam" id="PF00593"/>
    </source>
</evidence>
<dbReference type="InterPro" id="IPR036942">
    <property type="entry name" value="Beta-barrel_TonB_sf"/>
</dbReference>
<keyword evidence="4 10" id="KW-0812">Transmembrane</keyword>
<keyword evidence="3 10" id="KW-1134">Transmembrane beta strand</keyword>
<evidence type="ECO:0000313" key="14">
    <source>
        <dbReference type="EMBL" id="PWG01213.1"/>
    </source>
</evidence>
<evidence type="ECO:0000256" key="6">
    <source>
        <dbReference type="ARBA" id="ARBA00023077"/>
    </source>
</evidence>
<dbReference type="InterPro" id="IPR012910">
    <property type="entry name" value="Plug_dom"/>
</dbReference>
<keyword evidence="2 10" id="KW-0813">Transport</keyword>
<name>A0A2U2IYN9_9SPHN</name>
<evidence type="ECO:0000256" key="11">
    <source>
        <dbReference type="RuleBase" id="RU003357"/>
    </source>
</evidence>
<dbReference type="RefSeq" id="WP_109272275.1">
    <property type="nucleotide sequence ID" value="NZ_QFFF01000002.1"/>
</dbReference>
<evidence type="ECO:0000256" key="9">
    <source>
        <dbReference type="ARBA" id="ARBA00023237"/>
    </source>
</evidence>
<feature type="domain" description="TonB-dependent receptor-like beta-barrel" evidence="12">
    <location>
        <begin position="241"/>
        <end position="593"/>
    </location>
</feature>
<keyword evidence="7 10" id="KW-0472">Membrane</keyword>
<dbReference type="Pfam" id="PF07715">
    <property type="entry name" value="Plug"/>
    <property type="match status" value="1"/>
</dbReference>
<accession>A0A2U2IYN9</accession>
<organism evidence="14 15">
    <name type="scientific">Allosphingosinicella humi</name>
    <dbReference type="NCBI Taxonomy" id="2068657"/>
    <lineage>
        <taxon>Bacteria</taxon>
        <taxon>Pseudomonadati</taxon>
        <taxon>Pseudomonadota</taxon>
        <taxon>Alphaproteobacteria</taxon>
        <taxon>Sphingomonadales</taxon>
        <taxon>Sphingomonadaceae</taxon>
        <taxon>Allosphingosinicella</taxon>
    </lineage>
</organism>
<dbReference type="PANTHER" id="PTHR30069:SF29">
    <property type="entry name" value="HEMOGLOBIN AND HEMOGLOBIN-HAPTOGLOBIN-BINDING PROTEIN 1-RELATED"/>
    <property type="match status" value="1"/>
</dbReference>
<keyword evidence="15" id="KW-1185">Reference proteome</keyword>
<keyword evidence="9 10" id="KW-0998">Cell outer membrane</keyword>
<evidence type="ECO:0000256" key="10">
    <source>
        <dbReference type="PROSITE-ProRule" id="PRU01360"/>
    </source>
</evidence>
<dbReference type="Pfam" id="PF00593">
    <property type="entry name" value="TonB_dep_Rec_b-barrel"/>
    <property type="match status" value="1"/>
</dbReference>
<gene>
    <name evidence="14" type="ORF">DF286_13830</name>
</gene>
<dbReference type="InterPro" id="IPR000531">
    <property type="entry name" value="Beta-barrel_TonB"/>
</dbReference>
<dbReference type="GO" id="GO:0009279">
    <property type="term" value="C:cell outer membrane"/>
    <property type="evidence" value="ECO:0007669"/>
    <property type="project" value="UniProtKB-SubCell"/>
</dbReference>
<comment type="similarity">
    <text evidence="10 11">Belongs to the TonB-dependent receptor family.</text>
</comment>
<keyword evidence="8" id="KW-0675">Receptor</keyword>
<dbReference type="Gene3D" id="2.170.130.10">
    <property type="entry name" value="TonB-dependent receptor, plug domain"/>
    <property type="match status" value="1"/>
</dbReference>
<dbReference type="EMBL" id="QFFF01000002">
    <property type="protein sequence ID" value="PWG01213.1"/>
    <property type="molecule type" value="Genomic_DNA"/>
</dbReference>
<evidence type="ECO:0000256" key="8">
    <source>
        <dbReference type="ARBA" id="ARBA00023170"/>
    </source>
</evidence>
<dbReference type="InterPro" id="IPR037066">
    <property type="entry name" value="Plug_dom_sf"/>
</dbReference>
<dbReference type="Gene3D" id="2.40.170.20">
    <property type="entry name" value="TonB-dependent receptor, beta-barrel domain"/>
    <property type="match status" value="1"/>
</dbReference>
<dbReference type="OrthoDB" id="9796221at2"/>